<evidence type="ECO:0000313" key="3">
    <source>
        <dbReference type="EMBL" id="MBB3023670.1"/>
    </source>
</evidence>
<dbReference type="SUPFAM" id="SSF56601">
    <property type="entry name" value="beta-lactamase/transpeptidase-like"/>
    <property type="match status" value="1"/>
</dbReference>
<dbReference type="PANTHER" id="PTHR46825:SF9">
    <property type="entry name" value="BETA-LACTAMASE-RELATED DOMAIN-CONTAINING PROTEIN"/>
    <property type="match status" value="1"/>
</dbReference>
<dbReference type="PANTHER" id="PTHR46825">
    <property type="entry name" value="D-ALANYL-D-ALANINE-CARBOXYPEPTIDASE/ENDOPEPTIDASE AMPH"/>
    <property type="match status" value="1"/>
</dbReference>
<evidence type="ECO:0000259" key="2">
    <source>
        <dbReference type="Pfam" id="PF00144"/>
    </source>
</evidence>
<dbReference type="InterPro" id="IPR001466">
    <property type="entry name" value="Beta-lactam-related"/>
</dbReference>
<comment type="caution">
    <text evidence="3">The sequence shown here is derived from an EMBL/GenBank/DDBJ whole genome shotgun (WGS) entry which is preliminary data.</text>
</comment>
<dbReference type="Proteomes" id="UP000568050">
    <property type="component" value="Unassembled WGS sequence"/>
</dbReference>
<dbReference type="InterPro" id="IPR050491">
    <property type="entry name" value="AmpC-like"/>
</dbReference>
<dbReference type="InterPro" id="IPR012338">
    <property type="entry name" value="Beta-lactam/transpept-like"/>
</dbReference>
<evidence type="ECO:0000313" key="4">
    <source>
        <dbReference type="Proteomes" id="UP000568050"/>
    </source>
</evidence>
<name>A0A839QXV3_9MICO</name>
<dbReference type="EMBL" id="JACHWP010000009">
    <property type="protein sequence ID" value="MBB3023670.1"/>
    <property type="molecule type" value="Genomic_DNA"/>
</dbReference>
<organism evidence="3 4">
    <name type="scientific">Helcobacillus massiliensis</name>
    <dbReference type="NCBI Taxonomy" id="521392"/>
    <lineage>
        <taxon>Bacteria</taxon>
        <taxon>Bacillati</taxon>
        <taxon>Actinomycetota</taxon>
        <taxon>Actinomycetes</taxon>
        <taxon>Micrococcales</taxon>
        <taxon>Dermabacteraceae</taxon>
        <taxon>Helcobacillus</taxon>
    </lineage>
</organism>
<dbReference type="AlphaFoldDB" id="A0A839QXV3"/>
<reference evidence="3 4" key="1">
    <citation type="submission" date="2020-08" db="EMBL/GenBank/DDBJ databases">
        <title>Sequencing the genomes of 1000 actinobacteria strains.</title>
        <authorList>
            <person name="Klenk H.-P."/>
        </authorList>
    </citation>
    <scope>NUCLEOTIDE SEQUENCE [LARGE SCALE GENOMIC DNA]</scope>
    <source>
        <strain evidence="3 4">DSM 23040</strain>
    </source>
</reference>
<sequence length="538" mass="58194">MAIDESALSAAASIFESTVEKNDTPGMAWGLLHEGTLVGSGGFGNSHLENGTAAADSFTPDSRSLSRICSMTKSFTAASILKLRDEGRLRLDDPVSEYVPEAAAIEPATEDSPQLTLRLLLTMSAGFVTDNPWGDRMESMTRDEFADLLKNGLGWVHAPGTGFEYSNTGYSLLGRVIDEVSGQSYDSYITEHFLQPLGMTDTIWSVESATEDQKARIMQGHRLNEHTDATRFERIEFDTPGVYGAMAGLFSTVEDVAKWVQFLSSANLAVLPGGKPAEHPELLSAASRREMQQLQRLWETPALPVREGEKHSAGFDRIRGYGYGLVVERFADLGELVSHSGGYPGFGSYMIWHRATGTAAIALANAKYGPAIRSCMDALRAILEHSPAAITAPRGELAPVTATAFAATLRYLSLEDMEGADGSAIADEFFAENMDPDIPRDERFRRREQALQLAGLELADLQKAATPVIDAIEGGEELPATVTVVSRANAQLKLTGPTGTVTIDMLMDPRRDAKIQSITTLGKKNEQQAGEKKAEAAK</sequence>
<feature type="compositionally biased region" description="Basic and acidic residues" evidence="1">
    <location>
        <begin position="523"/>
        <end position="538"/>
    </location>
</feature>
<gene>
    <name evidence="3" type="ORF">FHX50_001967</name>
</gene>
<dbReference type="Gene3D" id="3.40.710.10">
    <property type="entry name" value="DD-peptidase/beta-lactamase superfamily"/>
    <property type="match status" value="1"/>
</dbReference>
<protein>
    <submittedName>
        <fullName evidence="3">CubicO group peptidase (Beta-lactamase class C family)</fullName>
    </submittedName>
</protein>
<proteinExistence type="predicted"/>
<evidence type="ECO:0000256" key="1">
    <source>
        <dbReference type="SAM" id="MobiDB-lite"/>
    </source>
</evidence>
<dbReference type="Pfam" id="PF00144">
    <property type="entry name" value="Beta-lactamase"/>
    <property type="match status" value="1"/>
</dbReference>
<dbReference type="RefSeq" id="WP_246371005.1">
    <property type="nucleotide sequence ID" value="NZ_CBCSFZ010000046.1"/>
</dbReference>
<keyword evidence="4" id="KW-1185">Reference proteome</keyword>
<feature type="region of interest" description="Disordered" evidence="1">
    <location>
        <begin position="515"/>
        <end position="538"/>
    </location>
</feature>
<feature type="domain" description="Beta-lactamase-related" evidence="2">
    <location>
        <begin position="13"/>
        <end position="371"/>
    </location>
</feature>
<accession>A0A839QXV3</accession>